<dbReference type="InterPro" id="IPR004875">
    <property type="entry name" value="DDE_SF_endonuclease_dom"/>
</dbReference>
<dbReference type="Proteomes" id="UP000324800">
    <property type="component" value="Unassembled WGS sequence"/>
</dbReference>
<dbReference type="EMBL" id="SNRW01009004">
    <property type="protein sequence ID" value="KAA6378656.1"/>
    <property type="molecule type" value="Genomic_DNA"/>
</dbReference>
<dbReference type="AlphaFoldDB" id="A0A5J4V753"/>
<dbReference type="GO" id="GO:0003676">
    <property type="term" value="F:nucleic acid binding"/>
    <property type="evidence" value="ECO:0007669"/>
    <property type="project" value="InterPro"/>
</dbReference>
<evidence type="ECO:0000313" key="2">
    <source>
        <dbReference type="EMBL" id="KAA6378656.1"/>
    </source>
</evidence>
<feature type="domain" description="DDE-1" evidence="1">
    <location>
        <begin position="141"/>
        <end position="268"/>
    </location>
</feature>
<dbReference type="OrthoDB" id="5396311at2759"/>
<gene>
    <name evidence="2" type="ORF">EZS28_025817</name>
</gene>
<dbReference type="Pfam" id="PF03184">
    <property type="entry name" value="DDE_1"/>
    <property type="match status" value="1"/>
</dbReference>
<evidence type="ECO:0000313" key="3">
    <source>
        <dbReference type="Proteomes" id="UP000324800"/>
    </source>
</evidence>
<sequence length="363" mass="41539">MFSNEEEKEMVAEIKRRRTINEPFSMNELLERKSQNYRRKPLTKGFYGRFKKRHEDELKEGVARPIDQARVNTKLGQIKTYVGEAKDAVVGVNSAFFNSTDEDGHTELSNARSKTVIVPKECKISQLFYKINRQCPYVSGMPCIALQQKSAPPLICLPGKRHLMNAYPPGLTKGTDLQVTVTPKSYANTDTLEKYIDESFIPFIEKRRDKMHMLNAPATVLCDNHGPHAEDEIQAKLAASNIRLLTVPPHSTHVTQPLDLVTFSAVKGDLTPRKCAHLSKSKIEKVKLMYQILEKHITSFTSESTFRKSGYSVITEKNVQKVKIDESKLISNYSKFIDVDEKVARNQYDEANIEEYPKYWYLN</sequence>
<evidence type="ECO:0000259" key="1">
    <source>
        <dbReference type="Pfam" id="PF03184"/>
    </source>
</evidence>
<reference evidence="2 3" key="1">
    <citation type="submission" date="2019-03" db="EMBL/GenBank/DDBJ databases">
        <title>Single cell metagenomics reveals metabolic interactions within the superorganism composed of flagellate Streblomastix strix and complex community of Bacteroidetes bacteria on its surface.</title>
        <authorList>
            <person name="Treitli S.C."/>
            <person name="Kolisko M."/>
            <person name="Husnik F."/>
            <person name="Keeling P."/>
            <person name="Hampl V."/>
        </authorList>
    </citation>
    <scope>NUCLEOTIDE SEQUENCE [LARGE SCALE GENOMIC DNA]</scope>
    <source>
        <strain evidence="2">ST1C</strain>
    </source>
</reference>
<protein>
    <recommendedName>
        <fullName evidence="1">DDE-1 domain-containing protein</fullName>
    </recommendedName>
</protein>
<organism evidence="2 3">
    <name type="scientific">Streblomastix strix</name>
    <dbReference type="NCBI Taxonomy" id="222440"/>
    <lineage>
        <taxon>Eukaryota</taxon>
        <taxon>Metamonada</taxon>
        <taxon>Preaxostyla</taxon>
        <taxon>Oxymonadida</taxon>
        <taxon>Streblomastigidae</taxon>
        <taxon>Streblomastix</taxon>
    </lineage>
</organism>
<dbReference type="Gene3D" id="3.30.420.10">
    <property type="entry name" value="Ribonuclease H-like superfamily/Ribonuclease H"/>
    <property type="match status" value="1"/>
</dbReference>
<proteinExistence type="predicted"/>
<name>A0A5J4V753_9EUKA</name>
<dbReference type="InterPro" id="IPR036397">
    <property type="entry name" value="RNaseH_sf"/>
</dbReference>
<comment type="caution">
    <text evidence="2">The sequence shown here is derived from an EMBL/GenBank/DDBJ whole genome shotgun (WGS) entry which is preliminary data.</text>
</comment>
<accession>A0A5J4V753</accession>